<evidence type="ECO:0000256" key="10">
    <source>
        <dbReference type="ARBA" id="ARBA00023310"/>
    </source>
</evidence>
<dbReference type="GO" id="GO:0046933">
    <property type="term" value="F:proton-transporting ATP synthase activity, rotational mechanism"/>
    <property type="evidence" value="ECO:0007669"/>
    <property type="project" value="UniProtKB-UniRule"/>
</dbReference>
<feature type="transmembrane region" description="Helical" evidence="11">
    <location>
        <begin position="51"/>
        <end position="69"/>
    </location>
</feature>
<protein>
    <recommendedName>
        <fullName evidence="11 12">ATP synthase subunit a</fullName>
    </recommendedName>
    <alternativeName>
        <fullName evidence="11">ATP synthase F0 sector subunit a</fullName>
    </alternativeName>
    <alternativeName>
        <fullName evidence="11">F-ATPase subunit 6</fullName>
    </alternativeName>
</protein>
<feature type="transmembrane region" description="Helical" evidence="11">
    <location>
        <begin position="233"/>
        <end position="255"/>
    </location>
</feature>
<keyword evidence="10 11" id="KW-0066">ATP synthesis</keyword>
<proteinExistence type="inferred from homology"/>
<dbReference type="EMBL" id="LBPY01000018">
    <property type="protein sequence ID" value="KKP65782.1"/>
    <property type="molecule type" value="Genomic_DNA"/>
</dbReference>
<dbReference type="PRINTS" id="PR00123">
    <property type="entry name" value="ATPASEA"/>
</dbReference>
<dbReference type="NCBIfam" id="TIGR01131">
    <property type="entry name" value="ATP_synt_6_or_A"/>
    <property type="match status" value="1"/>
</dbReference>
<evidence type="ECO:0000256" key="12">
    <source>
        <dbReference type="RuleBase" id="RU000483"/>
    </source>
</evidence>
<evidence type="ECO:0000256" key="2">
    <source>
        <dbReference type="ARBA" id="ARBA00006810"/>
    </source>
</evidence>
<keyword evidence="11" id="KW-1003">Cell membrane</keyword>
<feature type="transmembrane region" description="Helical" evidence="11">
    <location>
        <begin position="154"/>
        <end position="182"/>
    </location>
</feature>
<evidence type="ECO:0000256" key="5">
    <source>
        <dbReference type="ARBA" id="ARBA00022692"/>
    </source>
</evidence>
<dbReference type="AlphaFoldDB" id="A0A0G0EEN0"/>
<evidence type="ECO:0000313" key="13">
    <source>
        <dbReference type="EMBL" id="KKP65782.1"/>
    </source>
</evidence>
<dbReference type="PANTHER" id="PTHR42823:SF3">
    <property type="entry name" value="ATP SYNTHASE SUBUNIT A, CHLOROPLASTIC"/>
    <property type="match status" value="1"/>
</dbReference>
<dbReference type="Proteomes" id="UP000034952">
    <property type="component" value="Unassembled WGS sequence"/>
</dbReference>
<feature type="transmembrane region" description="Helical" evidence="11">
    <location>
        <begin position="203"/>
        <end position="221"/>
    </location>
</feature>
<organism evidence="13 14">
    <name type="scientific">Candidatus Nomurabacteria bacterium GW2011_GWE1_35_16</name>
    <dbReference type="NCBI Taxonomy" id="1618761"/>
    <lineage>
        <taxon>Bacteria</taxon>
        <taxon>Candidatus Nomuraibacteriota</taxon>
    </lineage>
</organism>
<comment type="similarity">
    <text evidence="2 11 12">Belongs to the ATPase A chain family.</text>
</comment>
<evidence type="ECO:0000256" key="1">
    <source>
        <dbReference type="ARBA" id="ARBA00004141"/>
    </source>
</evidence>
<dbReference type="Pfam" id="PF00119">
    <property type="entry name" value="ATP-synt_A"/>
    <property type="match status" value="1"/>
</dbReference>
<dbReference type="PATRIC" id="fig|1618761.3.peg.728"/>
<keyword evidence="9 11" id="KW-0472">Membrane</keyword>
<accession>A0A0G0EEN0</accession>
<dbReference type="GO" id="GO:0005886">
    <property type="term" value="C:plasma membrane"/>
    <property type="evidence" value="ECO:0007669"/>
    <property type="project" value="UniProtKB-SubCell"/>
</dbReference>
<comment type="subcellular location">
    <subcellularLocation>
        <location evidence="11 12">Cell membrane</location>
        <topology evidence="11 12">Multi-pass membrane protein</topology>
    </subcellularLocation>
    <subcellularLocation>
        <location evidence="1">Membrane</location>
        <topology evidence="1">Multi-pass membrane protein</topology>
    </subcellularLocation>
</comment>
<dbReference type="CDD" id="cd00310">
    <property type="entry name" value="ATP-synt_Fo_a_6"/>
    <property type="match status" value="1"/>
</dbReference>
<evidence type="ECO:0000256" key="9">
    <source>
        <dbReference type="ARBA" id="ARBA00023136"/>
    </source>
</evidence>
<keyword evidence="4 11" id="KW-0138">CF(0)</keyword>
<keyword evidence="3 11" id="KW-0813">Transport</keyword>
<gene>
    <name evidence="11" type="primary">atpB</name>
    <name evidence="13" type="ORF">UR64_C0018G0004</name>
</gene>
<dbReference type="InterPro" id="IPR000568">
    <property type="entry name" value="ATP_synth_F0_asu"/>
</dbReference>
<comment type="caution">
    <text evidence="13">The sequence shown here is derived from an EMBL/GenBank/DDBJ whole genome shotgun (WGS) entry which is preliminary data.</text>
</comment>
<evidence type="ECO:0000256" key="6">
    <source>
        <dbReference type="ARBA" id="ARBA00022781"/>
    </source>
</evidence>
<evidence type="ECO:0000256" key="4">
    <source>
        <dbReference type="ARBA" id="ARBA00022547"/>
    </source>
</evidence>
<keyword evidence="6 11" id="KW-0375">Hydrogen ion transport</keyword>
<evidence type="ECO:0000256" key="7">
    <source>
        <dbReference type="ARBA" id="ARBA00022989"/>
    </source>
</evidence>
<feature type="transmembrane region" description="Helical" evidence="11">
    <location>
        <begin position="109"/>
        <end position="134"/>
    </location>
</feature>
<dbReference type="GO" id="GO:0045259">
    <property type="term" value="C:proton-transporting ATP synthase complex"/>
    <property type="evidence" value="ECO:0007669"/>
    <property type="project" value="UniProtKB-KW"/>
</dbReference>
<evidence type="ECO:0000256" key="3">
    <source>
        <dbReference type="ARBA" id="ARBA00022448"/>
    </source>
</evidence>
<name>A0A0G0EEN0_9BACT</name>
<comment type="function">
    <text evidence="11 12">Key component of the proton channel; it plays a direct role in the translocation of protons across the membrane.</text>
</comment>
<evidence type="ECO:0000256" key="8">
    <source>
        <dbReference type="ARBA" id="ARBA00023065"/>
    </source>
</evidence>
<feature type="transmembrane region" description="Helical" evidence="11">
    <location>
        <begin position="262"/>
        <end position="284"/>
    </location>
</feature>
<dbReference type="InterPro" id="IPR035908">
    <property type="entry name" value="F0_ATP_A_sf"/>
</dbReference>
<dbReference type="HAMAP" id="MF_01393">
    <property type="entry name" value="ATP_synth_a_bact"/>
    <property type="match status" value="1"/>
</dbReference>
<dbReference type="PANTHER" id="PTHR42823">
    <property type="entry name" value="ATP SYNTHASE SUBUNIT A, CHLOROPLASTIC"/>
    <property type="match status" value="1"/>
</dbReference>
<dbReference type="InterPro" id="IPR045082">
    <property type="entry name" value="ATP_syn_F0_a_bact/chloroplast"/>
</dbReference>
<evidence type="ECO:0000256" key="11">
    <source>
        <dbReference type="HAMAP-Rule" id="MF_01393"/>
    </source>
</evidence>
<keyword evidence="7 11" id="KW-1133">Transmembrane helix</keyword>
<dbReference type="SUPFAM" id="SSF81336">
    <property type="entry name" value="F1F0 ATP synthase subunit A"/>
    <property type="match status" value="1"/>
</dbReference>
<dbReference type="Gene3D" id="1.20.120.220">
    <property type="entry name" value="ATP synthase, F0 complex, subunit A"/>
    <property type="match status" value="1"/>
</dbReference>
<keyword evidence="8 11" id="KW-0406">Ion transport</keyword>
<keyword evidence="5 11" id="KW-0812">Transmembrane</keyword>
<dbReference type="PROSITE" id="PS00449">
    <property type="entry name" value="ATPASE_A"/>
    <property type="match status" value="1"/>
</dbReference>
<reference evidence="13 14" key="1">
    <citation type="journal article" date="2015" name="Nature">
        <title>rRNA introns, odd ribosomes, and small enigmatic genomes across a large radiation of phyla.</title>
        <authorList>
            <person name="Brown C.T."/>
            <person name="Hug L.A."/>
            <person name="Thomas B.C."/>
            <person name="Sharon I."/>
            <person name="Castelle C.J."/>
            <person name="Singh A."/>
            <person name="Wilkins M.J."/>
            <person name="Williams K.H."/>
            <person name="Banfield J.F."/>
        </authorList>
    </citation>
    <scope>NUCLEOTIDE SEQUENCE [LARGE SCALE GENOMIC DNA]</scope>
</reference>
<sequence length="309" mass="33729">MSQINIENQIGEAEAVNTVGTGASEEISHESTLYAEPIGHIGNFTITNSVFTTWIVVLIVLVVTLAIKIKAKKIPKGIQNGFEIIIEGAMNLADQVTGSKKITAKVFPLAFSIFIFVLISNWLGILPLGGFGLIETTEHGKAFIPFIRSGTADINTTLALGIMSVIGANIFGILSIGVWKMFNKYVNVNAFGEMIRKVRKEPAILISAPIMFFVGVLELIGEFAKIASLSFRLFGNVFAGEVLLMSMSAILAYGLPLPFMGLELFVGFIQAFIFSILTLVYFTIAAQDHDEHEEHNEKDKSTHKEQALV</sequence>
<dbReference type="GO" id="GO:0042777">
    <property type="term" value="P:proton motive force-driven plasma membrane ATP synthesis"/>
    <property type="evidence" value="ECO:0007669"/>
    <property type="project" value="TreeGrafter"/>
</dbReference>
<dbReference type="InterPro" id="IPR023011">
    <property type="entry name" value="ATP_synth_F0_asu_AS"/>
</dbReference>
<evidence type="ECO:0000313" key="14">
    <source>
        <dbReference type="Proteomes" id="UP000034952"/>
    </source>
</evidence>